<evidence type="ECO:0000313" key="11">
    <source>
        <dbReference type="EMBL" id="TCO11251.1"/>
    </source>
</evidence>
<evidence type="ECO:0000256" key="5">
    <source>
        <dbReference type="ARBA" id="ARBA00022989"/>
    </source>
</evidence>
<evidence type="ECO:0000256" key="9">
    <source>
        <dbReference type="SAM" id="Phobius"/>
    </source>
</evidence>
<evidence type="ECO:0000256" key="1">
    <source>
        <dbReference type="ARBA" id="ARBA00004651"/>
    </source>
</evidence>
<dbReference type="InterPro" id="IPR050586">
    <property type="entry name" value="CPA3_Na-H_Antiporter_D"/>
</dbReference>
<evidence type="ECO:0000256" key="4">
    <source>
        <dbReference type="ARBA" id="ARBA00022692"/>
    </source>
</evidence>
<comment type="caution">
    <text evidence="11">The sequence shown here is derived from an EMBL/GenBank/DDBJ whole genome shotgun (WGS) entry which is preliminary data.</text>
</comment>
<comment type="similarity">
    <text evidence="2">Belongs to the CPA3 antiporters (TC 2.A.63) subunit D family.</text>
</comment>
<dbReference type="PANTHER" id="PTHR42703">
    <property type="entry name" value="NADH DEHYDROGENASE"/>
    <property type="match status" value="1"/>
</dbReference>
<feature type="transmembrane region" description="Helical" evidence="9">
    <location>
        <begin position="113"/>
        <end position="130"/>
    </location>
</feature>
<feature type="transmembrane region" description="Helical" evidence="9">
    <location>
        <begin position="6"/>
        <end position="25"/>
    </location>
</feature>
<feature type="region of interest" description="Disordered" evidence="8">
    <location>
        <begin position="541"/>
        <end position="570"/>
    </location>
</feature>
<keyword evidence="4 7" id="KW-0812">Transmembrane</keyword>
<feature type="transmembrane region" description="Helical" evidence="9">
    <location>
        <begin position="32"/>
        <end position="53"/>
    </location>
</feature>
<feature type="transmembrane region" description="Helical" evidence="9">
    <location>
        <begin position="215"/>
        <end position="237"/>
    </location>
</feature>
<evidence type="ECO:0000256" key="6">
    <source>
        <dbReference type="ARBA" id="ARBA00023136"/>
    </source>
</evidence>
<keyword evidence="6 9" id="KW-0472">Membrane</keyword>
<sequence>MSWTQHLILAPILLPMVVAGLMLVIDGRSGRITAALGVFSTFALLFIAIVLLAQASAGGAQSAVQVYQIGNWPSRLGIVLALDRLSAMMLALTALLATAAMVFSLARWHKAGSFFHPLFQVLLVGLNGAFLTGDLFNLFVFFEIMLAASYGLALHGSGHARVKAGLHYISVNLVASSAFLIGVSLIYGATGSLNMADIASRIGDLDAHGATLFRVGAAVLGVAFLVKAAIWPLGFWLPTTYAAAGPPVAAMFAIMTKVGVYAILRLGLLFSPDGQTNVIAASGLLLTGGVITIIYGMLGMLASQAMARLAGFSVLVSSGTILAVMGAGNANVFSATLYYLVSSTLAIAAFFMLIELAERGRARADDVLAVTLEAYGIVYDEDSEDSREAGAVVPAILAILGIAFMGCALLLSGLPPLSGFIAKFAMLDALLDQARNGPAPGSAWAAWLLVATLVVSGLATLIAMMRAGIRTFWPSFEREAPRVSMIELGPVLVLLALCVGLTIQAGPAMRFVRHTTEQLAERKLYMDAVLKKPVVTPQASAAHAPAAHAPALPAGARTPVPTPPEKEAAR</sequence>
<evidence type="ECO:0000256" key="8">
    <source>
        <dbReference type="SAM" id="MobiDB-lite"/>
    </source>
</evidence>
<dbReference type="Proteomes" id="UP000294881">
    <property type="component" value="Unassembled WGS sequence"/>
</dbReference>
<organism evidence="11 12">
    <name type="scientific">Camelimonas lactis</name>
    <dbReference type="NCBI Taxonomy" id="659006"/>
    <lineage>
        <taxon>Bacteria</taxon>
        <taxon>Pseudomonadati</taxon>
        <taxon>Pseudomonadota</taxon>
        <taxon>Alphaproteobacteria</taxon>
        <taxon>Hyphomicrobiales</taxon>
        <taxon>Chelatococcaceae</taxon>
        <taxon>Camelimonas</taxon>
    </lineage>
</organism>
<feature type="transmembrane region" description="Helical" evidence="9">
    <location>
        <begin position="309"/>
        <end position="330"/>
    </location>
</feature>
<feature type="transmembrane region" description="Helical" evidence="9">
    <location>
        <begin position="249"/>
        <end position="270"/>
    </location>
</feature>
<feature type="transmembrane region" description="Helical" evidence="9">
    <location>
        <begin position="444"/>
        <end position="464"/>
    </location>
</feature>
<evidence type="ECO:0000256" key="3">
    <source>
        <dbReference type="ARBA" id="ARBA00022475"/>
    </source>
</evidence>
<dbReference type="RefSeq" id="WP_132009380.1">
    <property type="nucleotide sequence ID" value="NZ_JBHUNN010000002.1"/>
</dbReference>
<dbReference type="InterPro" id="IPR001750">
    <property type="entry name" value="ND/Mrp_TM"/>
</dbReference>
<protein>
    <submittedName>
        <fullName evidence="11">Multicomponent K+:H+ antiporter subunit D</fullName>
    </submittedName>
</protein>
<feature type="transmembrane region" description="Helical" evidence="9">
    <location>
        <begin position="391"/>
        <end position="411"/>
    </location>
</feature>
<feature type="transmembrane region" description="Helical" evidence="9">
    <location>
        <begin position="336"/>
        <end position="354"/>
    </location>
</feature>
<evidence type="ECO:0000259" key="10">
    <source>
        <dbReference type="Pfam" id="PF00361"/>
    </source>
</evidence>
<feature type="transmembrane region" description="Helical" evidence="9">
    <location>
        <begin position="136"/>
        <end position="154"/>
    </location>
</feature>
<evidence type="ECO:0000256" key="7">
    <source>
        <dbReference type="RuleBase" id="RU000320"/>
    </source>
</evidence>
<dbReference type="AlphaFoldDB" id="A0A4R2GPH8"/>
<name>A0A4R2GPH8_9HYPH</name>
<evidence type="ECO:0000256" key="2">
    <source>
        <dbReference type="ARBA" id="ARBA00005346"/>
    </source>
</evidence>
<reference evidence="11 12" key="1">
    <citation type="submission" date="2019-03" db="EMBL/GenBank/DDBJ databases">
        <title>Genomic Encyclopedia of Type Strains, Phase IV (KMG-IV): sequencing the most valuable type-strain genomes for metagenomic binning, comparative biology and taxonomic classification.</title>
        <authorList>
            <person name="Goeker M."/>
        </authorList>
    </citation>
    <scope>NUCLEOTIDE SEQUENCE [LARGE SCALE GENOMIC DNA]</scope>
    <source>
        <strain evidence="11 12">DSM 22958</strain>
    </source>
</reference>
<keyword evidence="12" id="KW-1185">Reference proteome</keyword>
<comment type="subcellular location">
    <subcellularLocation>
        <location evidence="1">Cell membrane</location>
        <topology evidence="1">Multi-pass membrane protein</topology>
    </subcellularLocation>
    <subcellularLocation>
        <location evidence="7">Membrane</location>
        <topology evidence="7">Multi-pass membrane protein</topology>
    </subcellularLocation>
</comment>
<feature type="transmembrane region" description="Helical" evidence="9">
    <location>
        <begin position="166"/>
        <end position="187"/>
    </location>
</feature>
<keyword evidence="3" id="KW-1003">Cell membrane</keyword>
<feature type="domain" description="NADH:quinone oxidoreductase/Mrp antiporter transmembrane" evidence="10">
    <location>
        <begin position="133"/>
        <end position="432"/>
    </location>
</feature>
<dbReference type="Pfam" id="PF00361">
    <property type="entry name" value="Proton_antipo_M"/>
    <property type="match status" value="1"/>
</dbReference>
<gene>
    <name evidence="11" type="ORF">EV666_11387</name>
</gene>
<dbReference type="OrthoDB" id="9768329at2"/>
<accession>A0A4R2GPH8</accession>
<keyword evidence="5 9" id="KW-1133">Transmembrane helix</keyword>
<feature type="transmembrane region" description="Helical" evidence="9">
    <location>
        <begin position="85"/>
        <end position="106"/>
    </location>
</feature>
<evidence type="ECO:0000313" key="12">
    <source>
        <dbReference type="Proteomes" id="UP000294881"/>
    </source>
</evidence>
<dbReference type="NCBIfam" id="NF009309">
    <property type="entry name" value="PRK12666.1"/>
    <property type="match status" value="1"/>
</dbReference>
<dbReference type="PANTHER" id="PTHR42703:SF1">
    <property type="entry name" value="NA(+)_H(+) ANTIPORTER SUBUNIT D1"/>
    <property type="match status" value="1"/>
</dbReference>
<feature type="compositionally biased region" description="Low complexity" evidence="8">
    <location>
        <begin position="541"/>
        <end position="556"/>
    </location>
</feature>
<dbReference type="GO" id="GO:0005886">
    <property type="term" value="C:plasma membrane"/>
    <property type="evidence" value="ECO:0007669"/>
    <property type="project" value="UniProtKB-SubCell"/>
</dbReference>
<feature type="transmembrane region" description="Helical" evidence="9">
    <location>
        <begin position="276"/>
        <end position="297"/>
    </location>
</feature>
<feature type="transmembrane region" description="Helical" evidence="9">
    <location>
        <begin position="485"/>
        <end position="503"/>
    </location>
</feature>
<proteinExistence type="inferred from homology"/>
<dbReference type="EMBL" id="SLWL01000013">
    <property type="protein sequence ID" value="TCO11251.1"/>
    <property type="molecule type" value="Genomic_DNA"/>
</dbReference>